<dbReference type="EMBL" id="JAUSUZ010000001">
    <property type="protein sequence ID" value="MDQ0365463.1"/>
    <property type="molecule type" value="Genomic_DNA"/>
</dbReference>
<reference evidence="2 3" key="1">
    <citation type="submission" date="2023-07" db="EMBL/GenBank/DDBJ databases">
        <title>Sequencing the genomes of 1000 actinobacteria strains.</title>
        <authorList>
            <person name="Klenk H.-P."/>
        </authorList>
    </citation>
    <scope>NUCLEOTIDE SEQUENCE [LARGE SCALE GENOMIC DNA]</scope>
    <source>
        <strain evidence="2 3">DSM 44709</strain>
    </source>
</reference>
<dbReference type="Proteomes" id="UP001240236">
    <property type="component" value="Unassembled WGS sequence"/>
</dbReference>
<gene>
    <name evidence="2" type="ORF">J2S42_002132</name>
</gene>
<dbReference type="AlphaFoldDB" id="A0AAE4AYX5"/>
<accession>A0AAE4AYX5</accession>
<keyword evidence="3" id="KW-1185">Reference proteome</keyword>
<name>A0AAE4AYX5_9ACTN</name>
<feature type="region of interest" description="Disordered" evidence="1">
    <location>
        <begin position="1"/>
        <end position="40"/>
    </location>
</feature>
<sequence length="40" mass="4500">MEPYLRPGGAVPGWWKAPTALGPQDREWWDPANPDQKAPL</sequence>
<evidence type="ECO:0000313" key="3">
    <source>
        <dbReference type="Proteomes" id="UP001240236"/>
    </source>
</evidence>
<proteinExistence type="predicted"/>
<dbReference type="RefSeq" id="WP_307238051.1">
    <property type="nucleotide sequence ID" value="NZ_JAUSUZ010000001.1"/>
</dbReference>
<evidence type="ECO:0000256" key="1">
    <source>
        <dbReference type="SAM" id="MobiDB-lite"/>
    </source>
</evidence>
<evidence type="ECO:0000313" key="2">
    <source>
        <dbReference type="EMBL" id="MDQ0365463.1"/>
    </source>
</evidence>
<comment type="caution">
    <text evidence="2">The sequence shown here is derived from an EMBL/GenBank/DDBJ whole genome shotgun (WGS) entry which is preliminary data.</text>
</comment>
<protein>
    <submittedName>
        <fullName evidence="2">Uncharacterized protein</fullName>
    </submittedName>
</protein>
<organism evidence="2 3">
    <name type="scientific">Catenuloplanes indicus</name>
    <dbReference type="NCBI Taxonomy" id="137267"/>
    <lineage>
        <taxon>Bacteria</taxon>
        <taxon>Bacillati</taxon>
        <taxon>Actinomycetota</taxon>
        <taxon>Actinomycetes</taxon>
        <taxon>Micromonosporales</taxon>
        <taxon>Micromonosporaceae</taxon>
        <taxon>Catenuloplanes</taxon>
    </lineage>
</organism>